<reference evidence="4" key="1">
    <citation type="journal article" date="2022" name="bioRxiv">
        <title>Sequencing and chromosome-scale assembly of the giantPleurodeles waltlgenome.</title>
        <authorList>
            <person name="Brown T."/>
            <person name="Elewa A."/>
            <person name="Iarovenko S."/>
            <person name="Subramanian E."/>
            <person name="Araus A.J."/>
            <person name="Petzold A."/>
            <person name="Susuki M."/>
            <person name="Suzuki K.-i.T."/>
            <person name="Hayashi T."/>
            <person name="Toyoda A."/>
            <person name="Oliveira C."/>
            <person name="Osipova E."/>
            <person name="Leigh N.D."/>
            <person name="Simon A."/>
            <person name="Yun M.H."/>
        </authorList>
    </citation>
    <scope>NUCLEOTIDE SEQUENCE</scope>
    <source>
        <strain evidence="4">20211129_DDA</strain>
        <tissue evidence="4">Liver</tissue>
    </source>
</reference>
<dbReference type="InterPro" id="IPR013783">
    <property type="entry name" value="Ig-like_fold"/>
</dbReference>
<dbReference type="SUPFAM" id="SSF48726">
    <property type="entry name" value="Immunoglobulin"/>
    <property type="match status" value="1"/>
</dbReference>
<dbReference type="SMART" id="SM00409">
    <property type="entry name" value="IG"/>
    <property type="match status" value="1"/>
</dbReference>
<dbReference type="Gene3D" id="2.60.40.10">
    <property type="entry name" value="Immunoglobulins"/>
    <property type="match status" value="1"/>
</dbReference>
<dbReference type="Proteomes" id="UP001066276">
    <property type="component" value="Chromosome 1_1"/>
</dbReference>
<dbReference type="PROSITE" id="PS50835">
    <property type="entry name" value="IG_LIKE"/>
    <property type="match status" value="1"/>
</dbReference>
<dbReference type="AlphaFoldDB" id="A0AAV7WHI7"/>
<organism evidence="4 5">
    <name type="scientific">Pleurodeles waltl</name>
    <name type="common">Iberian ribbed newt</name>
    <dbReference type="NCBI Taxonomy" id="8319"/>
    <lineage>
        <taxon>Eukaryota</taxon>
        <taxon>Metazoa</taxon>
        <taxon>Chordata</taxon>
        <taxon>Craniata</taxon>
        <taxon>Vertebrata</taxon>
        <taxon>Euteleostomi</taxon>
        <taxon>Amphibia</taxon>
        <taxon>Batrachia</taxon>
        <taxon>Caudata</taxon>
        <taxon>Salamandroidea</taxon>
        <taxon>Salamandridae</taxon>
        <taxon>Pleurodelinae</taxon>
        <taxon>Pleurodeles</taxon>
    </lineage>
</organism>
<dbReference type="GO" id="GO:2001204">
    <property type="term" value="P:regulation of osteoclast development"/>
    <property type="evidence" value="ECO:0007669"/>
    <property type="project" value="TreeGrafter"/>
</dbReference>
<keyword evidence="2" id="KW-1133">Transmembrane helix</keyword>
<feature type="transmembrane region" description="Helical" evidence="2">
    <location>
        <begin position="183"/>
        <end position="207"/>
    </location>
</feature>
<keyword evidence="2" id="KW-0812">Transmembrane</keyword>
<evidence type="ECO:0000259" key="3">
    <source>
        <dbReference type="PROSITE" id="PS50835"/>
    </source>
</evidence>
<keyword evidence="2" id="KW-0472">Membrane</keyword>
<dbReference type="InterPro" id="IPR042836">
    <property type="entry name" value="SIG15"/>
</dbReference>
<dbReference type="GO" id="GO:0032956">
    <property type="term" value="P:regulation of actin cytoskeleton organization"/>
    <property type="evidence" value="ECO:0007669"/>
    <property type="project" value="TreeGrafter"/>
</dbReference>
<evidence type="ECO:0000313" key="4">
    <source>
        <dbReference type="EMBL" id="KAJ1212773.1"/>
    </source>
</evidence>
<keyword evidence="5" id="KW-1185">Reference proteome</keyword>
<dbReference type="PANTHER" id="PTHR46942">
    <property type="entry name" value="SIALIC ACID-BINDING IG-LIKE LECTIN 15"/>
    <property type="match status" value="1"/>
</dbReference>
<evidence type="ECO:0000256" key="1">
    <source>
        <dbReference type="SAM" id="MobiDB-lite"/>
    </source>
</evidence>
<evidence type="ECO:0000256" key="2">
    <source>
        <dbReference type="SAM" id="Phobius"/>
    </source>
</evidence>
<accession>A0AAV7WHI7</accession>
<feature type="domain" description="Ig-like" evidence="3">
    <location>
        <begin position="48"/>
        <end position="158"/>
    </location>
</feature>
<dbReference type="Pfam" id="PF07686">
    <property type="entry name" value="V-set"/>
    <property type="match status" value="1"/>
</dbReference>
<feature type="region of interest" description="Disordered" evidence="1">
    <location>
        <begin position="210"/>
        <end position="257"/>
    </location>
</feature>
<dbReference type="InterPro" id="IPR003599">
    <property type="entry name" value="Ig_sub"/>
</dbReference>
<dbReference type="PANTHER" id="PTHR46942:SF1">
    <property type="entry name" value="SIALIC ACID-BINDING IG-LIKE LECTIN 15"/>
    <property type="match status" value="1"/>
</dbReference>
<dbReference type="InterPro" id="IPR036179">
    <property type="entry name" value="Ig-like_dom_sf"/>
</dbReference>
<dbReference type="InterPro" id="IPR007110">
    <property type="entry name" value="Ig-like_dom"/>
</dbReference>
<dbReference type="EMBL" id="JANPWB010000001">
    <property type="protein sequence ID" value="KAJ1212773.1"/>
    <property type="molecule type" value="Genomic_DNA"/>
</dbReference>
<dbReference type="InterPro" id="IPR013106">
    <property type="entry name" value="Ig_V-set"/>
</dbReference>
<evidence type="ECO:0000313" key="5">
    <source>
        <dbReference type="Proteomes" id="UP001066276"/>
    </source>
</evidence>
<proteinExistence type="predicted"/>
<protein>
    <recommendedName>
        <fullName evidence="3">Ig-like domain-containing protein</fullName>
    </recommendedName>
</protein>
<comment type="caution">
    <text evidence="4">The sequence shown here is derived from an EMBL/GenBank/DDBJ whole genome shotgun (WGS) entry which is preliminary data.</text>
</comment>
<sequence length="257" mass="27858">MVAWLWRRLEGLARRAGPGAAASAMGSQALVYLVLVSIGTTSAQSSKPGWAINVSRFLKATPGSNVTLPCNITHPLANYQGNITTMWKRDGASFFTCYHSQTKTTCPKGGGSRYELIGDPRAGDLSLKITNVTVEDSWAYQCRIELEKKDDAYENRIRTLLLVSEEEEEEPCQCPSFTSSLDLPIGLGVLSGLLLVALLGVVGYVLWSRRGKKSPKPSGNKKVPQGPPSIPLETPSAVPIYENIPRGTNPRPKKSSV</sequence>
<gene>
    <name evidence="4" type="ORF">NDU88_000418</name>
</gene>
<dbReference type="GO" id="GO:0045124">
    <property type="term" value="P:regulation of bone resorption"/>
    <property type="evidence" value="ECO:0007669"/>
    <property type="project" value="TreeGrafter"/>
</dbReference>
<name>A0AAV7WHI7_PLEWA</name>
<dbReference type="GO" id="GO:0005886">
    <property type="term" value="C:plasma membrane"/>
    <property type="evidence" value="ECO:0007669"/>
    <property type="project" value="TreeGrafter"/>
</dbReference>